<dbReference type="AlphaFoldDB" id="H9ZZ63"/>
<reference evidence="2 3" key="2">
    <citation type="journal article" date="2014" name="Extremophiles">
        <title>Analysis of the complete genome of Fervidococcus fontis confirms the distinct phylogenetic position of the order Fervidicoccales and suggests its environmental function.</title>
        <authorList>
            <person name="Lebedinsky A.V."/>
            <person name="Mardanov A.V."/>
            <person name="Kublanov I.V."/>
            <person name="Gumerov V.M."/>
            <person name="Beletsky A.V."/>
            <person name="Perevalova A.A."/>
            <person name="Bidzhieva S.Kh."/>
            <person name="Bonch-Osmolovskaya E.A."/>
            <person name="Skryabin K.G."/>
            <person name="Ravin N.V."/>
        </authorList>
    </citation>
    <scope>NUCLEOTIDE SEQUENCE [LARGE SCALE GENOMIC DNA]</scope>
    <source>
        <strain evidence="3">DSM 19380 / VKM B-2539 / Kam940</strain>
    </source>
</reference>
<dbReference type="STRING" id="1163730.FFONT_0024"/>
<dbReference type="Gene3D" id="3.40.50.620">
    <property type="entry name" value="HUPs"/>
    <property type="match status" value="1"/>
</dbReference>
<name>H9ZZ63_FERFK</name>
<dbReference type="SUPFAM" id="SSF52402">
    <property type="entry name" value="Adenine nucleotide alpha hydrolases-like"/>
    <property type="match status" value="1"/>
</dbReference>
<dbReference type="Pfam" id="PF01902">
    <property type="entry name" value="Diphthami_syn_2"/>
    <property type="match status" value="1"/>
</dbReference>
<protein>
    <submittedName>
        <fullName evidence="2">ATP-binding protein</fullName>
    </submittedName>
</protein>
<keyword evidence="3" id="KW-1185">Reference proteome</keyword>
<sequence>MGKSPETILLTGRLVAAVKLNKGKEFEETADVLRKLGAEEIIAGDVYVEDHLKYMERLGEEVGAKLVESLWGIDPEELLHEEIASGIRTLVVGCEYSMSNWLGREISSESVENFLRDAKRGGSTTLSSSPDQCTEPRFHIQNPWLRITTVTKF</sequence>
<evidence type="ECO:0000313" key="3">
    <source>
        <dbReference type="Proteomes" id="UP000007391"/>
    </source>
</evidence>
<dbReference type="GeneID" id="12449085"/>
<dbReference type="EMBL" id="CP003423">
    <property type="protein sequence ID" value="AFH42020.1"/>
    <property type="molecule type" value="Genomic_DNA"/>
</dbReference>
<dbReference type="Proteomes" id="UP000007391">
    <property type="component" value="Chromosome"/>
</dbReference>
<dbReference type="GO" id="GO:0005524">
    <property type="term" value="F:ATP binding"/>
    <property type="evidence" value="ECO:0007669"/>
    <property type="project" value="UniProtKB-KW"/>
</dbReference>
<reference evidence="3" key="1">
    <citation type="submission" date="2012-03" db="EMBL/GenBank/DDBJ databases">
        <title>Fervidicoccus fontis complete genome analysis confirms its distinct phylogenetic position and predicts its environmental function.</title>
        <authorList>
            <person name="Lebedinsky A.V."/>
            <person name="Mardanov A.V."/>
            <person name="Gumerov V.M."/>
            <person name="Beletsky A.V."/>
            <person name="Kublanov I.V."/>
            <person name="Perevalova A.A."/>
            <person name="Bonch-Osmolovskaya E.A."/>
            <person name="Ravin N.V."/>
            <person name="Skryabin K.G."/>
        </authorList>
    </citation>
    <scope>NUCLEOTIDE SEQUENCE [LARGE SCALE GENOMIC DNA]</scope>
    <source>
        <strain evidence="3">DSM 19380 / VKM B-2539 / Kam940</strain>
    </source>
</reference>
<keyword evidence="2" id="KW-0067">ATP-binding</keyword>
<dbReference type="RefSeq" id="WP_014557169.1">
    <property type="nucleotide sequence ID" value="NC_017461.1"/>
</dbReference>
<dbReference type="InterPro" id="IPR014729">
    <property type="entry name" value="Rossmann-like_a/b/a_fold"/>
</dbReference>
<dbReference type="HOGENOM" id="CLU_1709048_0_0_2"/>
<feature type="domain" description="Diphthamide synthase" evidence="1">
    <location>
        <begin position="19"/>
        <end position="119"/>
    </location>
</feature>
<dbReference type="OrthoDB" id="372052at2157"/>
<evidence type="ECO:0000259" key="1">
    <source>
        <dbReference type="Pfam" id="PF01902"/>
    </source>
</evidence>
<evidence type="ECO:0000313" key="2">
    <source>
        <dbReference type="EMBL" id="AFH42020.1"/>
    </source>
</evidence>
<dbReference type="InterPro" id="IPR002761">
    <property type="entry name" value="Diphthami_syn_dom"/>
</dbReference>
<gene>
    <name evidence="2" type="ordered locus">FFONT_0024</name>
</gene>
<proteinExistence type="predicted"/>
<dbReference type="eggNOG" id="arCOG00036">
    <property type="taxonomic scope" value="Archaea"/>
</dbReference>
<dbReference type="KEGG" id="ffo:FFONT_0024"/>
<dbReference type="InParanoid" id="H9ZZ63"/>
<keyword evidence="2" id="KW-0547">Nucleotide-binding</keyword>
<accession>H9ZZ63</accession>
<organism evidence="2 3">
    <name type="scientific">Fervidicoccus fontis (strain DSM 19380 / JCM 18336 / VKM B-2539 / Kam940)</name>
    <dbReference type="NCBI Taxonomy" id="1163730"/>
    <lineage>
        <taxon>Archaea</taxon>
        <taxon>Thermoproteota</taxon>
        <taxon>Thermoprotei</taxon>
        <taxon>Fervidicoccales</taxon>
        <taxon>Fervidicoccaceae</taxon>
        <taxon>Fervidicoccus</taxon>
    </lineage>
</organism>